<name>R7B596_9FIRM</name>
<feature type="domain" description="DUF4832" evidence="1">
    <location>
        <begin position="236"/>
        <end position="461"/>
    </location>
</feature>
<dbReference type="AlphaFoldDB" id="R7B596"/>
<dbReference type="InterPro" id="IPR032379">
    <property type="entry name" value="DUF4874"/>
</dbReference>
<evidence type="ECO:0000313" key="4">
    <source>
        <dbReference type="Proteomes" id="UP000018141"/>
    </source>
</evidence>
<evidence type="ECO:0000259" key="2">
    <source>
        <dbReference type="Pfam" id="PF16173"/>
    </source>
</evidence>
<comment type="caution">
    <text evidence="3">The sequence shown here is derived from an EMBL/GenBank/DDBJ whole genome shotgun (WGS) entry which is preliminary data.</text>
</comment>
<protein>
    <recommendedName>
        <fullName evidence="5">DUF4832 domain-containing protein</fullName>
    </recommendedName>
</protein>
<evidence type="ECO:0000259" key="1">
    <source>
        <dbReference type="Pfam" id="PF16116"/>
    </source>
</evidence>
<gene>
    <name evidence="3" type="ORF">BN656_02135</name>
</gene>
<accession>R7B596</accession>
<dbReference type="Proteomes" id="UP000018141">
    <property type="component" value="Unassembled WGS sequence"/>
</dbReference>
<feature type="domain" description="DUF4874" evidence="2">
    <location>
        <begin position="57"/>
        <end position="224"/>
    </location>
</feature>
<proteinExistence type="predicted"/>
<sequence length="489" mass="54229">MKNHSRIHIIRMRSLVIAAVTAALAIAAALCIYTGLNIIRVGYDSAKFSESAKELNNPYRGWYCLYGYRLTSGASGAVPDLTSKLELETDRDPQSNRLVLIEINLAAFRDSRIDRQGLAQIDTILSAWERTGKSIILRFLYDWDGLAVQSEPDSIDIIMQHMRDTADIVNRHAGSIYTMQGLFTGNCGEMTGSRYMSSDDIQALARCLASSTLSSIKLAVRTPAQWRTIPQDCSYRFGLFNDGMTGSVYDLGTYSDRTVTSDYTSRWARADELAFQNNLCRYAPNGGEAVIDNIYNDYPGVITDLSTMGISYLNSMHDAAVLNKWKSVTYNTGDISEAGIDKNTVYNGMSVYNYISMHLGYRYLVTGSRLEAVSFPGTLRKMRTLTVSICNTGFAGCYNDFDLNITLYDNNNTAAAVLTPDDFDMKSLTGGSFSDVTFTFDSSQLAKGTYTAVLTCTDRMTGERIDFSNENDRDDGGVTVGYIKRSPTW</sequence>
<dbReference type="Pfam" id="PF16116">
    <property type="entry name" value="DUF4832"/>
    <property type="match status" value="1"/>
</dbReference>
<organism evidence="3 4">
    <name type="scientific">Bacteroides pectinophilus CAG:437</name>
    <dbReference type="NCBI Taxonomy" id="1263051"/>
    <lineage>
        <taxon>Bacteria</taxon>
        <taxon>Bacillati</taxon>
        <taxon>Bacillota</taxon>
        <taxon>Clostridia</taxon>
        <taxon>Eubacteriales</taxon>
    </lineage>
</organism>
<dbReference type="EMBL" id="CBHH010000058">
    <property type="protein sequence ID" value="CDD58574.1"/>
    <property type="molecule type" value="Genomic_DNA"/>
</dbReference>
<evidence type="ECO:0008006" key="5">
    <source>
        <dbReference type="Google" id="ProtNLM"/>
    </source>
</evidence>
<reference evidence="3" key="1">
    <citation type="submission" date="2012-11" db="EMBL/GenBank/DDBJ databases">
        <title>Dependencies among metagenomic species, viruses, plasmids and units of genetic variation.</title>
        <authorList>
            <person name="Nielsen H.B."/>
            <person name="Almeida M."/>
            <person name="Juncker A.S."/>
            <person name="Rasmussen S."/>
            <person name="Li J."/>
            <person name="Sunagawa S."/>
            <person name="Plichta D."/>
            <person name="Gautier L."/>
            <person name="Le Chatelier E."/>
            <person name="Peletier E."/>
            <person name="Bonde I."/>
            <person name="Nielsen T."/>
            <person name="Manichanh C."/>
            <person name="Arumugam M."/>
            <person name="Batto J."/>
            <person name="Santos M.B.Q.D."/>
            <person name="Blom N."/>
            <person name="Borruel N."/>
            <person name="Burgdorf K.S."/>
            <person name="Boumezbeur F."/>
            <person name="Casellas F."/>
            <person name="Dore J."/>
            <person name="Guarner F."/>
            <person name="Hansen T."/>
            <person name="Hildebrand F."/>
            <person name="Kaas R.S."/>
            <person name="Kennedy S."/>
            <person name="Kristiansen K."/>
            <person name="Kultima J.R."/>
            <person name="Leonard P."/>
            <person name="Levenez F."/>
            <person name="Lund O."/>
            <person name="Moumen B."/>
            <person name="Le Paslier D."/>
            <person name="Pons N."/>
            <person name="Pedersen O."/>
            <person name="Prifti E."/>
            <person name="Qin J."/>
            <person name="Raes J."/>
            <person name="Tap J."/>
            <person name="Tims S."/>
            <person name="Ussery D.W."/>
            <person name="Yamada T."/>
            <person name="MetaHit consortium"/>
            <person name="Renault P."/>
            <person name="Sicheritz-Ponten T."/>
            <person name="Bork P."/>
            <person name="Wang J."/>
            <person name="Brunak S."/>
            <person name="Ehrlich S.D."/>
        </authorList>
    </citation>
    <scope>NUCLEOTIDE SEQUENCE [LARGE SCALE GENOMIC DNA]</scope>
</reference>
<dbReference type="Pfam" id="PF16173">
    <property type="entry name" value="DUF4874"/>
    <property type="match status" value="1"/>
</dbReference>
<dbReference type="InterPro" id="IPR032267">
    <property type="entry name" value="DUF4832"/>
</dbReference>
<evidence type="ECO:0000313" key="3">
    <source>
        <dbReference type="EMBL" id="CDD58574.1"/>
    </source>
</evidence>